<evidence type="ECO:0000259" key="2">
    <source>
        <dbReference type="SMART" id="SM00460"/>
    </source>
</evidence>
<dbReference type="InterPro" id="IPR038765">
    <property type="entry name" value="Papain-like_cys_pep_sf"/>
</dbReference>
<proteinExistence type="predicted"/>
<dbReference type="SUPFAM" id="SSF54001">
    <property type="entry name" value="Cysteine proteinases"/>
    <property type="match status" value="1"/>
</dbReference>
<dbReference type="PANTHER" id="PTHR33490:SF3">
    <property type="entry name" value="CONSERVED INTEGRAL MEMBRANE PROTEIN"/>
    <property type="match status" value="1"/>
</dbReference>
<dbReference type="PANTHER" id="PTHR33490">
    <property type="entry name" value="BLR5614 PROTEIN-RELATED"/>
    <property type="match status" value="1"/>
</dbReference>
<accession>A0A1F7SIG8</accession>
<dbReference type="Proteomes" id="UP000178082">
    <property type="component" value="Unassembled WGS sequence"/>
</dbReference>
<name>A0A1F7SIG8_9BACT</name>
<keyword evidence="1" id="KW-0732">Signal</keyword>
<dbReference type="PROSITE" id="PS51257">
    <property type="entry name" value="PROKAR_LIPOPROTEIN"/>
    <property type="match status" value="1"/>
</dbReference>
<dbReference type="Gene3D" id="3.10.620.30">
    <property type="match status" value="1"/>
</dbReference>
<dbReference type="EMBL" id="MGDI01000028">
    <property type="protein sequence ID" value="OGL52987.1"/>
    <property type="molecule type" value="Genomic_DNA"/>
</dbReference>
<protein>
    <recommendedName>
        <fullName evidence="2">Transglutaminase-like domain-containing protein</fullName>
    </recommendedName>
</protein>
<sequence>MKHKTFLILISPFFLSACCNFSWMYAKKIPLTEPVKPFENLSNLKHNESWFGIILNGQKKVGFNHYKIEKYQDNPEVYKITSEALLKFSFLGFKQEINLKETDLVNPDLSLISFSGEERIGDKKVIMNGEVKDEELTVKIVDENLTHSQKFKLKNKLYSSTAPYLYPFLKGFKIGDVFSYQSYLLEIQSLQNIKQKILSYEKNELCDEPAFKVRTSIGLVSADSWINKDGESLIEIEMGGLLISMKEDEISAKKFIYQESLSKDDILLDFSLVKADKIINNPKNVKTLHLKLVGMDEEDAIISDERQKAYKLAKNGISKVEYKIDLIPAEIEKPSLLPINEPLLNKYLKPSIYIQSSNQEIIEKSKEVVGDEKNSFIAIKKLVQWVSREVENDFSDSFSALNVLHSKKGECQAHTYLYTALARASGIPTKIVSGIVYMEEKGFLYHAWAESYAGKWVAIDPTFNQIPADATHIKFVEGETFDDISPLVNIIGKIQAEIIEYN</sequence>
<dbReference type="Pfam" id="PF01841">
    <property type="entry name" value="Transglut_core"/>
    <property type="match status" value="1"/>
</dbReference>
<feature type="chain" id="PRO_5009532375" description="Transglutaminase-like domain-containing protein" evidence="1">
    <location>
        <begin position="18"/>
        <end position="502"/>
    </location>
</feature>
<evidence type="ECO:0000313" key="4">
    <source>
        <dbReference type="Proteomes" id="UP000178082"/>
    </source>
</evidence>
<dbReference type="InterPro" id="IPR002931">
    <property type="entry name" value="Transglutaminase-like"/>
</dbReference>
<feature type="signal peptide" evidence="1">
    <location>
        <begin position="1"/>
        <end position="17"/>
    </location>
</feature>
<comment type="caution">
    <text evidence="3">The sequence shown here is derived from an EMBL/GenBank/DDBJ whole genome shotgun (WGS) entry which is preliminary data.</text>
</comment>
<dbReference type="SMART" id="SM00460">
    <property type="entry name" value="TGc"/>
    <property type="match status" value="1"/>
</dbReference>
<dbReference type="AlphaFoldDB" id="A0A1F7SIG8"/>
<feature type="domain" description="Transglutaminase-like" evidence="2">
    <location>
        <begin position="403"/>
        <end position="463"/>
    </location>
</feature>
<organism evidence="3 4">
    <name type="scientific">Candidatus Schekmanbacteria bacterium RIFCSPLOWO2_12_FULL_38_15</name>
    <dbReference type="NCBI Taxonomy" id="1817883"/>
    <lineage>
        <taxon>Bacteria</taxon>
        <taxon>Candidatus Schekmaniibacteriota</taxon>
    </lineage>
</organism>
<dbReference type="STRING" id="1817883.A3G31_08720"/>
<evidence type="ECO:0000256" key="1">
    <source>
        <dbReference type="SAM" id="SignalP"/>
    </source>
</evidence>
<evidence type="ECO:0000313" key="3">
    <source>
        <dbReference type="EMBL" id="OGL52987.1"/>
    </source>
</evidence>
<reference evidence="3 4" key="1">
    <citation type="journal article" date="2016" name="Nat. Commun.">
        <title>Thousands of microbial genomes shed light on interconnected biogeochemical processes in an aquifer system.</title>
        <authorList>
            <person name="Anantharaman K."/>
            <person name="Brown C.T."/>
            <person name="Hug L.A."/>
            <person name="Sharon I."/>
            <person name="Castelle C.J."/>
            <person name="Probst A.J."/>
            <person name="Thomas B.C."/>
            <person name="Singh A."/>
            <person name="Wilkins M.J."/>
            <person name="Karaoz U."/>
            <person name="Brodie E.L."/>
            <person name="Williams K.H."/>
            <person name="Hubbard S.S."/>
            <person name="Banfield J.F."/>
        </authorList>
    </citation>
    <scope>NUCLEOTIDE SEQUENCE [LARGE SCALE GENOMIC DNA]</scope>
</reference>
<gene>
    <name evidence="3" type="ORF">A3G31_08720</name>
</gene>